<proteinExistence type="predicted"/>
<evidence type="ECO:0000313" key="2">
    <source>
        <dbReference type="EMBL" id="MEY6433996.1"/>
    </source>
</evidence>
<gene>
    <name evidence="2" type="ORF">ABC977_16445</name>
</gene>
<organism evidence="2 3">
    <name type="scientific">Thioalkalicoccus limnaeus</name>
    <dbReference type="NCBI Taxonomy" id="120681"/>
    <lineage>
        <taxon>Bacteria</taxon>
        <taxon>Pseudomonadati</taxon>
        <taxon>Pseudomonadota</taxon>
        <taxon>Gammaproteobacteria</taxon>
        <taxon>Chromatiales</taxon>
        <taxon>Chromatiaceae</taxon>
        <taxon>Thioalkalicoccus</taxon>
    </lineage>
</organism>
<protein>
    <submittedName>
        <fullName evidence="2">VWA domain-containing protein</fullName>
    </submittedName>
</protein>
<dbReference type="PROSITE" id="PS50234">
    <property type="entry name" value="VWFA"/>
    <property type="match status" value="1"/>
</dbReference>
<feature type="domain" description="VWFA" evidence="1">
    <location>
        <begin position="59"/>
        <end position="239"/>
    </location>
</feature>
<comment type="caution">
    <text evidence="2">The sequence shown here is derived from an EMBL/GenBank/DDBJ whole genome shotgun (WGS) entry which is preliminary data.</text>
</comment>
<name>A0ABV4BHI6_9GAMM</name>
<dbReference type="EMBL" id="JBDKXB010000035">
    <property type="protein sequence ID" value="MEY6433996.1"/>
    <property type="molecule type" value="Genomic_DNA"/>
</dbReference>
<dbReference type="InterPro" id="IPR002035">
    <property type="entry name" value="VWF_A"/>
</dbReference>
<accession>A0ABV4BHI6</accession>
<dbReference type="Proteomes" id="UP001564408">
    <property type="component" value="Unassembled WGS sequence"/>
</dbReference>
<keyword evidence="3" id="KW-1185">Reference proteome</keyword>
<dbReference type="InterPro" id="IPR036465">
    <property type="entry name" value="vWFA_dom_sf"/>
</dbReference>
<reference evidence="2 3" key="1">
    <citation type="submission" date="2024-05" db="EMBL/GenBank/DDBJ databases">
        <title>Genome Sequence and Characterization of the New Strain Purple Sulfur Bacterium of Genus Thioalkalicoccus.</title>
        <authorList>
            <person name="Bryantseva I.A."/>
            <person name="Kyndt J.A."/>
            <person name="Imhoff J.F."/>
        </authorList>
    </citation>
    <scope>NUCLEOTIDE SEQUENCE [LARGE SCALE GENOMIC DNA]</scope>
    <source>
        <strain evidence="2 3">Um2</strain>
    </source>
</reference>
<dbReference type="Pfam" id="PF13519">
    <property type="entry name" value="VWA_2"/>
    <property type="match status" value="1"/>
</dbReference>
<dbReference type="PANTHER" id="PTHR43473">
    <property type="entry name" value="MAGNESIUM-CHELATASE SUBUNIT CHLD, CHLOROPLASTIC"/>
    <property type="match status" value="1"/>
</dbReference>
<dbReference type="SMART" id="SM00327">
    <property type="entry name" value="VWA"/>
    <property type="match status" value="1"/>
</dbReference>
<evidence type="ECO:0000313" key="3">
    <source>
        <dbReference type="Proteomes" id="UP001564408"/>
    </source>
</evidence>
<dbReference type="SUPFAM" id="SSF53300">
    <property type="entry name" value="vWA-like"/>
    <property type="match status" value="1"/>
</dbReference>
<sequence>ERGAGERMNVVETLRAAAPWQRIRRAERGRDGAGSERARVEVRAEDFRITRYKQRSETTTIFVVDASGSAALHRLAEAKGAVELLLADCYVRRDRVALIAFRGREAELLLPPTRSLVRAKRSLAGLPGGGGTPLAAGLDAALALADAVQRRGGTPVLILLTDGRANIARDGSGGRARAEEDALASARLVRVAELTALLVDTSPRPQERASRLAQEMGATYLPLPHADASILSRAVQAAD</sequence>
<feature type="non-terminal residue" evidence="2">
    <location>
        <position position="1"/>
    </location>
</feature>
<evidence type="ECO:0000259" key="1">
    <source>
        <dbReference type="PROSITE" id="PS50234"/>
    </source>
</evidence>
<dbReference type="RefSeq" id="WP_369668378.1">
    <property type="nucleotide sequence ID" value="NZ_JBDKXB010000035.1"/>
</dbReference>
<dbReference type="Gene3D" id="3.40.50.410">
    <property type="entry name" value="von Willebrand factor, type A domain"/>
    <property type="match status" value="1"/>
</dbReference>
<dbReference type="PANTHER" id="PTHR43473:SF2">
    <property type="entry name" value="MAGNESIUM-CHELATASE SUBUNIT CHLD, CHLOROPLASTIC"/>
    <property type="match status" value="1"/>
</dbReference>